<evidence type="ECO:0000313" key="2">
    <source>
        <dbReference type="EMBL" id="MFB9730425.1"/>
    </source>
</evidence>
<dbReference type="RefSeq" id="WP_181409588.1">
    <property type="nucleotide sequence ID" value="NZ_JBHMAX010000001.1"/>
</dbReference>
<accession>A0ABV5UY38</accession>
<dbReference type="InterPro" id="IPR011990">
    <property type="entry name" value="TPR-like_helical_dom_sf"/>
</dbReference>
<name>A0ABV5UY38_9MICO</name>
<evidence type="ECO:0008006" key="4">
    <source>
        <dbReference type="Google" id="ProtNLM"/>
    </source>
</evidence>
<evidence type="ECO:0000313" key="3">
    <source>
        <dbReference type="Proteomes" id="UP001589613"/>
    </source>
</evidence>
<dbReference type="SUPFAM" id="SSF48452">
    <property type="entry name" value="TPR-like"/>
    <property type="match status" value="1"/>
</dbReference>
<feature type="region of interest" description="Disordered" evidence="1">
    <location>
        <begin position="1"/>
        <end position="58"/>
    </location>
</feature>
<keyword evidence="3" id="KW-1185">Reference proteome</keyword>
<dbReference type="Proteomes" id="UP001589613">
    <property type="component" value="Unassembled WGS sequence"/>
</dbReference>
<dbReference type="Gene3D" id="1.25.40.10">
    <property type="entry name" value="Tetratricopeptide repeat domain"/>
    <property type="match status" value="1"/>
</dbReference>
<proteinExistence type="predicted"/>
<reference evidence="2 3" key="1">
    <citation type="submission" date="2024-09" db="EMBL/GenBank/DDBJ databases">
        <authorList>
            <person name="Sun Q."/>
            <person name="Mori K."/>
        </authorList>
    </citation>
    <scope>NUCLEOTIDE SEQUENCE [LARGE SCALE GENOMIC DNA]</scope>
    <source>
        <strain evidence="2 3">JCM 12763</strain>
    </source>
</reference>
<comment type="caution">
    <text evidence="2">The sequence shown here is derived from an EMBL/GenBank/DDBJ whole genome shotgun (WGS) entry which is preliminary data.</text>
</comment>
<evidence type="ECO:0000256" key="1">
    <source>
        <dbReference type="SAM" id="MobiDB-lite"/>
    </source>
</evidence>
<protein>
    <recommendedName>
        <fullName evidence="4">Tetratricopeptide repeat protein</fullName>
    </recommendedName>
</protein>
<feature type="compositionally biased region" description="Basic and acidic residues" evidence="1">
    <location>
        <begin position="1"/>
        <end position="50"/>
    </location>
</feature>
<feature type="region of interest" description="Disordered" evidence="1">
    <location>
        <begin position="253"/>
        <end position="305"/>
    </location>
</feature>
<gene>
    <name evidence="2" type="ORF">ACFFN0_00005</name>
</gene>
<organism evidence="2 3">
    <name type="scientific">Ornithinimicrobium kibberense</name>
    <dbReference type="NCBI Taxonomy" id="282060"/>
    <lineage>
        <taxon>Bacteria</taxon>
        <taxon>Bacillati</taxon>
        <taxon>Actinomycetota</taxon>
        <taxon>Actinomycetes</taxon>
        <taxon>Micrococcales</taxon>
        <taxon>Ornithinimicrobiaceae</taxon>
        <taxon>Ornithinimicrobium</taxon>
    </lineage>
</organism>
<sequence length="305" mass="32951">MNEQRDRGARGRSERGGPRRDGRSGPPREARGGRGDDARDRSDRPRRVPEPEIPEDIEAGQLDKVLRAELRTLSKDNADGTARHLVAVGRALDAEDFDRALAHAQAAAKRAGRVAGVRETLGVVHYRRGEWSKALGEFRTARRLSGQDHLLPLIADTERGLGRPERALELGAGPGVRRLPAAEQIEMAIVVSGARLDMGQTAAAVQSLRDLVLAGKATSPWAARLRYAYAAALEADGQDDEAQRWYASAAELDETGDTDARERLGYEEEPEVVDLLEGEETDDEQGQGGVDGRREATGEGPGASA</sequence>
<dbReference type="EMBL" id="JBHMAX010000001">
    <property type="protein sequence ID" value="MFB9730425.1"/>
    <property type="molecule type" value="Genomic_DNA"/>
</dbReference>
<feature type="compositionally biased region" description="Acidic residues" evidence="1">
    <location>
        <begin position="267"/>
        <end position="285"/>
    </location>
</feature>